<dbReference type="PROSITE" id="PS51832">
    <property type="entry name" value="HD_GYP"/>
    <property type="match status" value="1"/>
</dbReference>
<keyword evidence="3" id="KW-1185">Reference proteome</keyword>
<name>A0A940Y8G5_9BURK</name>
<proteinExistence type="predicted"/>
<dbReference type="RefSeq" id="WP_210852540.1">
    <property type="nucleotide sequence ID" value="NZ_JAGQDD010000003.1"/>
</dbReference>
<dbReference type="GO" id="GO:0008081">
    <property type="term" value="F:phosphoric diester hydrolase activity"/>
    <property type="evidence" value="ECO:0007669"/>
    <property type="project" value="UniProtKB-ARBA"/>
</dbReference>
<dbReference type="CDD" id="cd00077">
    <property type="entry name" value="HDc"/>
    <property type="match status" value="1"/>
</dbReference>
<dbReference type="PANTHER" id="PTHR45228">
    <property type="entry name" value="CYCLIC DI-GMP PHOSPHODIESTERASE TM_0186-RELATED"/>
    <property type="match status" value="1"/>
</dbReference>
<feature type="domain" description="HD-GYP" evidence="1">
    <location>
        <begin position="166"/>
        <end position="375"/>
    </location>
</feature>
<gene>
    <name evidence="2" type="ORF">KAK03_06400</name>
</gene>
<evidence type="ECO:0000313" key="2">
    <source>
        <dbReference type="EMBL" id="MBQ0930115.1"/>
    </source>
</evidence>
<dbReference type="InterPro" id="IPR037522">
    <property type="entry name" value="HD_GYP_dom"/>
</dbReference>
<sequence>MTQASNAPAWVLPPAQTQSLSERIGALHGQLRRVAPAIDRMACALYDPAEDLLKTFVNSTAHGEPLRAYQYRLSDSPSLGALARERRARVVDRLDLLPATDTAHSHWLREQGYRSSYTVPIFDGDTFEGFLFYDSLQPEAFTPEVVDRLEVYTQLVALMISHEVIAVQALVGSMRVARDFAHLRDVETGTHLDRMSRYVRLIARSLSGPRQLSDEFIEQLFLFAPLHDIGKIGVPDALLLKPGLYTPEERQQMQRHVTLGCEMIERLIIDFRLGGISGIDILRRLVAHHHEYLDGSGYPQGLRGDDIPIEARIVTVADVFDALTSRRVYKPPFAVEDSMKTLESMARAGKVDAECVAALRHGMDEVRAIIARFEETVEH</sequence>
<dbReference type="InterPro" id="IPR052020">
    <property type="entry name" value="Cyclic_di-GMP/3'3'-cGAMP_PDE"/>
</dbReference>
<dbReference type="Pfam" id="PF01590">
    <property type="entry name" value="GAF"/>
    <property type="match status" value="1"/>
</dbReference>
<evidence type="ECO:0000313" key="3">
    <source>
        <dbReference type="Proteomes" id="UP000676246"/>
    </source>
</evidence>
<dbReference type="InterPro" id="IPR003018">
    <property type="entry name" value="GAF"/>
</dbReference>
<protein>
    <submittedName>
        <fullName evidence="2">HD domain-containing protein</fullName>
    </submittedName>
</protein>
<dbReference type="PANTHER" id="PTHR45228:SF1">
    <property type="entry name" value="CYCLIC DI-GMP PHOSPHODIESTERASE TM_0186"/>
    <property type="match status" value="1"/>
</dbReference>
<comment type="caution">
    <text evidence="2">The sequence shown here is derived from an EMBL/GenBank/DDBJ whole genome shotgun (WGS) entry which is preliminary data.</text>
</comment>
<reference evidence="2 3" key="1">
    <citation type="submission" date="2021-04" db="EMBL/GenBank/DDBJ databases">
        <title>The genome sequence of Ideonella sp. 3Y2.</title>
        <authorList>
            <person name="Liu Y."/>
        </authorList>
    </citation>
    <scope>NUCLEOTIDE SEQUENCE [LARGE SCALE GENOMIC DNA]</scope>
    <source>
        <strain evidence="2 3">3Y2</strain>
    </source>
</reference>
<dbReference type="Proteomes" id="UP000676246">
    <property type="component" value="Unassembled WGS sequence"/>
</dbReference>
<accession>A0A940Y8G5</accession>
<dbReference type="SUPFAM" id="SSF109604">
    <property type="entry name" value="HD-domain/PDEase-like"/>
    <property type="match status" value="1"/>
</dbReference>
<dbReference type="EMBL" id="JAGQDD010000003">
    <property type="protein sequence ID" value="MBQ0930115.1"/>
    <property type="molecule type" value="Genomic_DNA"/>
</dbReference>
<dbReference type="InterPro" id="IPR003607">
    <property type="entry name" value="HD/PDEase_dom"/>
</dbReference>
<dbReference type="SMART" id="SM00471">
    <property type="entry name" value="HDc"/>
    <property type="match status" value="1"/>
</dbReference>
<dbReference type="SUPFAM" id="SSF55781">
    <property type="entry name" value="GAF domain-like"/>
    <property type="match status" value="1"/>
</dbReference>
<dbReference type="Gene3D" id="1.10.3210.10">
    <property type="entry name" value="Hypothetical protein af1432"/>
    <property type="match status" value="1"/>
</dbReference>
<dbReference type="AlphaFoldDB" id="A0A940Y8G5"/>
<dbReference type="Gene3D" id="3.30.450.40">
    <property type="match status" value="1"/>
</dbReference>
<dbReference type="Pfam" id="PF13487">
    <property type="entry name" value="HD_5"/>
    <property type="match status" value="1"/>
</dbReference>
<dbReference type="InterPro" id="IPR029016">
    <property type="entry name" value="GAF-like_dom_sf"/>
</dbReference>
<evidence type="ECO:0000259" key="1">
    <source>
        <dbReference type="PROSITE" id="PS51832"/>
    </source>
</evidence>
<organism evidence="2 3">
    <name type="scientific">Ideonella alba</name>
    <dbReference type="NCBI Taxonomy" id="2824118"/>
    <lineage>
        <taxon>Bacteria</taxon>
        <taxon>Pseudomonadati</taxon>
        <taxon>Pseudomonadota</taxon>
        <taxon>Betaproteobacteria</taxon>
        <taxon>Burkholderiales</taxon>
        <taxon>Sphaerotilaceae</taxon>
        <taxon>Ideonella</taxon>
    </lineage>
</organism>